<sequence length="485" mass="55933">MKKKLVINIYFAENDNVAILKNNGWVSYFRKFLMMTLRQTSDVAFQTELVSDQEKEPIAAGDINIAILSQNFITSGICLDRIEQLFNSENSSNSTHRIFTVFKTPLEYTQVPEKLKPLTKYALYGKNDGAEHNFIDFFSIEAQKNYWMKMVDLCFDIYETMLSIHSVEEDRLPEVYKRKAVYLSETGQDLAGARNIIKRELTRHGYEVYPKSNLPHDYQNLKNRIATDLSNCQFSLHMVGSSYGYIPDGIDISVPDLQNEMAAERAREKPIEINRLIWISPSLSFASEKQKTFIHHLKRDEMASSGAEILQTSLEDFKNTLWEELLDEGLNKKLRQAKSLEHESKPTIYFVYDLIDDEKVKPIIASLAGFNIKIITPSHKGDLMERRNHHIDALKQMDAAIVFQGLVNEQWVHMKLLDLLKAPGFGRYKPVLGKLFLTTNPNAIDEGYQTRYEVTLDNSQTFQKLEQFIKQIKDAYAKAQSLIEQ</sequence>
<keyword evidence="2" id="KW-1185">Reference proteome</keyword>
<name>A0ABQ1MG03_9BACT</name>
<proteinExistence type="predicted"/>
<evidence type="ECO:0000313" key="2">
    <source>
        <dbReference type="Proteomes" id="UP000636010"/>
    </source>
</evidence>
<accession>A0ABQ1MG03</accession>
<evidence type="ECO:0008006" key="3">
    <source>
        <dbReference type="Google" id="ProtNLM"/>
    </source>
</evidence>
<comment type="caution">
    <text evidence="1">The sequence shown here is derived from an EMBL/GenBank/DDBJ whole genome shotgun (WGS) entry which is preliminary data.</text>
</comment>
<reference evidence="2" key="1">
    <citation type="journal article" date="2019" name="Int. J. Syst. Evol. Microbiol.">
        <title>The Global Catalogue of Microorganisms (GCM) 10K type strain sequencing project: providing services to taxonomists for standard genome sequencing and annotation.</title>
        <authorList>
            <consortium name="The Broad Institute Genomics Platform"/>
            <consortium name="The Broad Institute Genome Sequencing Center for Infectious Disease"/>
            <person name="Wu L."/>
            <person name="Ma J."/>
        </authorList>
    </citation>
    <scope>NUCLEOTIDE SEQUENCE [LARGE SCALE GENOMIC DNA]</scope>
    <source>
        <strain evidence="2">CGMCC 1.10832</strain>
    </source>
</reference>
<dbReference type="Proteomes" id="UP000636010">
    <property type="component" value="Unassembled WGS sequence"/>
</dbReference>
<gene>
    <name evidence="1" type="ORF">GCM10011506_26970</name>
</gene>
<evidence type="ECO:0000313" key="1">
    <source>
        <dbReference type="EMBL" id="GGC40074.1"/>
    </source>
</evidence>
<dbReference type="RefSeq" id="WP_188464286.1">
    <property type="nucleotide sequence ID" value="NZ_BAABHU010000008.1"/>
</dbReference>
<organism evidence="1 2">
    <name type="scientific">Marivirga lumbricoides</name>
    <dbReference type="NCBI Taxonomy" id="1046115"/>
    <lineage>
        <taxon>Bacteria</taxon>
        <taxon>Pseudomonadati</taxon>
        <taxon>Bacteroidota</taxon>
        <taxon>Cytophagia</taxon>
        <taxon>Cytophagales</taxon>
        <taxon>Marivirgaceae</taxon>
        <taxon>Marivirga</taxon>
    </lineage>
</organism>
<protein>
    <recommendedName>
        <fullName evidence="3">DUF4062 domain-containing protein</fullName>
    </recommendedName>
</protein>
<dbReference type="EMBL" id="BMEC01000008">
    <property type="protein sequence ID" value="GGC40074.1"/>
    <property type="molecule type" value="Genomic_DNA"/>
</dbReference>